<evidence type="ECO:0000313" key="3">
    <source>
        <dbReference type="Proteomes" id="UP000663846"/>
    </source>
</evidence>
<evidence type="ECO:0000256" key="1">
    <source>
        <dbReference type="SAM" id="MobiDB-lite"/>
    </source>
</evidence>
<gene>
    <name evidence="2" type="ORF">RDB_LOCUS3811</name>
</gene>
<feature type="compositionally biased region" description="Polar residues" evidence="1">
    <location>
        <begin position="1"/>
        <end position="18"/>
    </location>
</feature>
<comment type="caution">
    <text evidence="2">The sequence shown here is derived from an EMBL/GenBank/DDBJ whole genome shotgun (WGS) entry which is preliminary data.</text>
</comment>
<name>A0A8H2W6E7_9AGAM</name>
<feature type="region of interest" description="Disordered" evidence="1">
    <location>
        <begin position="1"/>
        <end position="33"/>
    </location>
</feature>
<dbReference type="AlphaFoldDB" id="A0A8H2W6E7"/>
<evidence type="ECO:0000313" key="2">
    <source>
        <dbReference type="EMBL" id="CAE6340692.1"/>
    </source>
</evidence>
<dbReference type="Proteomes" id="UP000663846">
    <property type="component" value="Unassembled WGS sequence"/>
</dbReference>
<accession>A0A8H2W6E7</accession>
<sequence length="735" mass="80633">MTTMVELSPHVTRTPSLTDTDDSAPSEELPEPNATIGTVMGIATTMPATTTTFKGRQHPLLRSASRATRVSVESHPTSRVRSNSRSSTIMMMFHRPLVVGLSEPGVVRGLLRYLTWHEFRMLAMTSHTVRSALETVECMDPVLARFVPGYVLGARPDEPIHVTLDHLELFMLSQHMSVHLYPTHALSVIDSLMNMLHLASATTERFQALTAAHSRIVLLLRSRALAAPNPPEIDVQVPTPPSATPQLVFPAPLFAAAPPPPKSKKVPEPERRRATISSLFTLSRGSSRKKRNPPPPPPPPAQQPHRSSIYQSLEKRSSVYANGSQYFNSSQQFASTRSTRSTRSSRPARSKSTPPVHVHQRPEDDDTESLKPPRPWYRRHSSLPGTPASSRGSLTAVSESIKEHLPAAPLLPTGPHDLLYATIPGRAPVLRVFVPTDFMSPESIRACETLILRAGLWDIMKPGDIVCNLGYVPRTSTPSSPVDQFGRMSNNSDARQTEWLIFTGSALVPYVPPAPPPPDVDILSLPGPAYYSHLYTPNPTQLVLPDCEPGPAVAGLVYAFSVPKRSTEPIMKLDSGVSYVKSSRGVARVWRPVWIASFRVDKTWSIGSRKGKERPGRNQNLADEWTGEWVLEGTGTREGEQTLLGAIDDGQVRFWEWVREKSGPGRVWFRLVDAPVLGVTEPIPPVPTVPAQYMHITDVPISEEPRGSSVEGTGTSEGIRSPTTGATTPEKSPKN</sequence>
<feature type="region of interest" description="Disordered" evidence="1">
    <location>
        <begin position="63"/>
        <end position="83"/>
    </location>
</feature>
<feature type="compositionally biased region" description="Low complexity" evidence="1">
    <location>
        <begin position="707"/>
        <end position="718"/>
    </location>
</feature>
<organism evidence="2 3">
    <name type="scientific">Rhizoctonia solani</name>
    <dbReference type="NCBI Taxonomy" id="456999"/>
    <lineage>
        <taxon>Eukaryota</taxon>
        <taxon>Fungi</taxon>
        <taxon>Dikarya</taxon>
        <taxon>Basidiomycota</taxon>
        <taxon>Agaricomycotina</taxon>
        <taxon>Agaricomycetes</taxon>
        <taxon>Cantharellales</taxon>
        <taxon>Ceratobasidiaceae</taxon>
        <taxon>Rhizoctonia</taxon>
    </lineage>
</organism>
<feature type="compositionally biased region" description="Pro residues" evidence="1">
    <location>
        <begin position="293"/>
        <end position="302"/>
    </location>
</feature>
<reference evidence="2" key="1">
    <citation type="submission" date="2021-01" db="EMBL/GenBank/DDBJ databases">
        <authorList>
            <person name="Kaushik A."/>
        </authorList>
    </citation>
    <scope>NUCLEOTIDE SEQUENCE</scope>
    <source>
        <strain evidence="2">AG1-1C</strain>
    </source>
</reference>
<proteinExistence type="predicted"/>
<feature type="compositionally biased region" description="Polar residues" evidence="1">
    <location>
        <begin position="275"/>
        <end position="285"/>
    </location>
</feature>
<feature type="region of interest" description="Disordered" evidence="1">
    <location>
        <begin position="699"/>
        <end position="735"/>
    </location>
</feature>
<feature type="compositionally biased region" description="Acidic residues" evidence="1">
    <location>
        <begin position="19"/>
        <end position="30"/>
    </location>
</feature>
<feature type="compositionally biased region" description="Low complexity" evidence="1">
    <location>
        <begin position="330"/>
        <end position="354"/>
    </location>
</feature>
<feature type="region of interest" description="Disordered" evidence="1">
    <location>
        <begin position="252"/>
        <end position="308"/>
    </location>
</feature>
<protein>
    <submittedName>
        <fullName evidence="2">Uncharacterized protein</fullName>
    </submittedName>
</protein>
<feature type="compositionally biased region" description="Polar residues" evidence="1">
    <location>
        <begin position="383"/>
        <end position="398"/>
    </location>
</feature>
<feature type="compositionally biased region" description="Polar residues" evidence="1">
    <location>
        <begin position="721"/>
        <end position="735"/>
    </location>
</feature>
<feature type="region of interest" description="Disordered" evidence="1">
    <location>
        <begin position="330"/>
        <end position="398"/>
    </location>
</feature>
<dbReference type="EMBL" id="CAJMWS010000025">
    <property type="protein sequence ID" value="CAE6340692.1"/>
    <property type="molecule type" value="Genomic_DNA"/>
</dbReference>